<comment type="caution">
    <text evidence="3">The sequence shown here is derived from an EMBL/GenBank/DDBJ whole genome shotgun (WGS) entry which is preliminary data.</text>
</comment>
<name>A0AAW6U3S8_9BACT</name>
<proteinExistence type="predicted"/>
<dbReference type="RefSeq" id="WP_349246548.1">
    <property type="nucleotide sequence ID" value="NZ_JASCXX010000029.1"/>
</dbReference>
<protein>
    <submittedName>
        <fullName evidence="3">Uncharacterized protein</fullName>
    </submittedName>
</protein>
<gene>
    <name evidence="3" type="ORF">QJ522_18905</name>
</gene>
<reference evidence="3" key="1">
    <citation type="submission" date="2023-05" db="EMBL/GenBank/DDBJ databases">
        <title>Anaerotaeda fermentans gen. nov., sp. nov., a novel anaerobic planctomycete of the new family within the order Sedimentisphaerales isolated from Taman Peninsula, Russia.</title>
        <authorList>
            <person name="Khomyakova M.A."/>
            <person name="Merkel A.Y."/>
            <person name="Slobodkin A.I."/>
        </authorList>
    </citation>
    <scope>NUCLEOTIDE SEQUENCE</scope>
    <source>
        <strain evidence="3">M17dextr</strain>
    </source>
</reference>
<evidence type="ECO:0000256" key="1">
    <source>
        <dbReference type="SAM" id="Coils"/>
    </source>
</evidence>
<evidence type="ECO:0000313" key="3">
    <source>
        <dbReference type="EMBL" id="MDI6451139.1"/>
    </source>
</evidence>
<accession>A0AAW6U3S8</accession>
<evidence type="ECO:0000256" key="2">
    <source>
        <dbReference type="SAM" id="MobiDB-lite"/>
    </source>
</evidence>
<dbReference type="Proteomes" id="UP001431776">
    <property type="component" value="Unassembled WGS sequence"/>
</dbReference>
<keyword evidence="1" id="KW-0175">Coiled coil</keyword>
<organism evidence="3 4">
    <name type="scientific">Anaerobaca lacustris</name>
    <dbReference type="NCBI Taxonomy" id="3044600"/>
    <lineage>
        <taxon>Bacteria</taxon>
        <taxon>Pseudomonadati</taxon>
        <taxon>Planctomycetota</taxon>
        <taxon>Phycisphaerae</taxon>
        <taxon>Sedimentisphaerales</taxon>
        <taxon>Anaerobacaceae</taxon>
        <taxon>Anaerobaca</taxon>
    </lineage>
</organism>
<feature type="coiled-coil region" evidence="1">
    <location>
        <begin position="32"/>
        <end position="66"/>
    </location>
</feature>
<feature type="region of interest" description="Disordered" evidence="2">
    <location>
        <begin position="135"/>
        <end position="169"/>
    </location>
</feature>
<dbReference type="AlphaFoldDB" id="A0AAW6U3S8"/>
<dbReference type="EMBL" id="JASCXX010000029">
    <property type="protein sequence ID" value="MDI6451139.1"/>
    <property type="molecule type" value="Genomic_DNA"/>
</dbReference>
<sequence length="169" mass="18566">MELIDLIAGSLKTVKESLDLDPKCDFSLAAQVVELKSRIAELQRLLDEAERNLKERDELIVQLRAAIPSTDEMLVEGAAWFVRKSGEIVDGPFCTRCFTRQRRTVRLIDAPQPDDASGKASEWVQCPTCGVPVRSRLAAQQTDGRGANAGSKRDPAPSEQKPALVGHRA</sequence>
<keyword evidence="4" id="KW-1185">Reference proteome</keyword>
<evidence type="ECO:0000313" key="4">
    <source>
        <dbReference type="Proteomes" id="UP001431776"/>
    </source>
</evidence>